<dbReference type="PANTHER" id="PTHR33050">
    <property type="entry name" value="REVERSE TRANSCRIPTASE DOMAIN-CONTAINING PROTEIN"/>
    <property type="match status" value="1"/>
</dbReference>
<dbReference type="GO" id="GO:0006310">
    <property type="term" value="P:DNA recombination"/>
    <property type="evidence" value="ECO:0007669"/>
    <property type="project" value="UniProtKB-KW"/>
</dbReference>
<dbReference type="Gene3D" id="3.10.10.10">
    <property type="entry name" value="HIV Type 1 Reverse Transcriptase, subunit A, domain 1"/>
    <property type="match status" value="1"/>
</dbReference>
<dbReference type="InterPro" id="IPR052055">
    <property type="entry name" value="Hepadnavirus_pol/RT"/>
</dbReference>
<dbReference type="AlphaFoldDB" id="A0ABD0SCB2"/>
<keyword evidence="1" id="KW-0233">DNA recombination</keyword>
<protein>
    <recommendedName>
        <fullName evidence="2">Reverse transcriptase domain-containing protein</fullName>
    </recommendedName>
</protein>
<dbReference type="Pfam" id="PF00078">
    <property type="entry name" value="RVT_1"/>
    <property type="match status" value="1"/>
</dbReference>
<dbReference type="CDD" id="cd03714">
    <property type="entry name" value="RT_DIRS1"/>
    <property type="match status" value="1"/>
</dbReference>
<dbReference type="SUPFAM" id="SSF56349">
    <property type="entry name" value="DNA breaking-rejoining enzymes"/>
    <property type="match status" value="1"/>
</dbReference>
<evidence type="ECO:0000256" key="1">
    <source>
        <dbReference type="ARBA" id="ARBA00023172"/>
    </source>
</evidence>
<dbReference type="PANTHER" id="PTHR33050:SF7">
    <property type="entry name" value="RIBONUCLEASE H"/>
    <property type="match status" value="1"/>
</dbReference>
<accession>A0ABD0SCB2</accession>
<dbReference type="PROSITE" id="PS50878">
    <property type="entry name" value="RT_POL"/>
    <property type="match status" value="1"/>
</dbReference>
<comment type="caution">
    <text evidence="3">The sequence shown here is derived from an EMBL/GenBank/DDBJ whole genome shotgun (WGS) entry which is preliminary data.</text>
</comment>
<gene>
    <name evidence="3" type="ORF">ABMA28_009134</name>
</gene>
<dbReference type="InterPro" id="IPR043502">
    <property type="entry name" value="DNA/RNA_pol_sf"/>
</dbReference>
<dbReference type="Gene3D" id="3.30.70.270">
    <property type="match status" value="1"/>
</dbReference>
<name>A0ABD0SCB2_LOXSC</name>
<dbReference type="EMBL" id="JBEDNZ010000023">
    <property type="protein sequence ID" value="KAL0811687.1"/>
    <property type="molecule type" value="Genomic_DNA"/>
</dbReference>
<dbReference type="InterPro" id="IPR043128">
    <property type="entry name" value="Rev_trsase/Diguanyl_cyclase"/>
</dbReference>
<evidence type="ECO:0000313" key="4">
    <source>
        <dbReference type="Proteomes" id="UP001549921"/>
    </source>
</evidence>
<evidence type="ECO:0000313" key="3">
    <source>
        <dbReference type="EMBL" id="KAL0811687.1"/>
    </source>
</evidence>
<dbReference type="InterPro" id="IPR013762">
    <property type="entry name" value="Integrase-like_cat_sf"/>
</dbReference>
<organism evidence="3 4">
    <name type="scientific">Loxostege sticticalis</name>
    <name type="common">Beet webworm moth</name>
    <dbReference type="NCBI Taxonomy" id="481309"/>
    <lineage>
        <taxon>Eukaryota</taxon>
        <taxon>Metazoa</taxon>
        <taxon>Ecdysozoa</taxon>
        <taxon>Arthropoda</taxon>
        <taxon>Hexapoda</taxon>
        <taxon>Insecta</taxon>
        <taxon>Pterygota</taxon>
        <taxon>Neoptera</taxon>
        <taxon>Endopterygota</taxon>
        <taxon>Lepidoptera</taxon>
        <taxon>Glossata</taxon>
        <taxon>Ditrysia</taxon>
        <taxon>Pyraloidea</taxon>
        <taxon>Crambidae</taxon>
        <taxon>Pyraustinae</taxon>
        <taxon>Loxostege</taxon>
    </lineage>
</organism>
<proteinExistence type="predicted"/>
<dbReference type="CDD" id="cd09275">
    <property type="entry name" value="RNase_HI_RT_DIRS1"/>
    <property type="match status" value="1"/>
</dbReference>
<dbReference type="Proteomes" id="UP001549921">
    <property type="component" value="Unassembled WGS sequence"/>
</dbReference>
<sequence length="693" mass="80238">MEDIRTASKLLSQNGFMANVDLKDAYFFVPIHREYRKYLRFHFLQETYEFQCLPFGLSSAPYVFTKLLKPVGTYLRDKGHLVVFYLDDILCMGDSYDACKNCVQETVELLQYLGFIINFKKSNLIPSQIQKFLGFELNSRDMCLQLPPEKRKITLEKIKAAVNRQVIKIREFSRFLGTITSICPSVCYGWLYTKKFERAKFLALRESKDDYDANMHLKNSLKDDFTWWKTQIVAANNPIRHGRYALEIFTDASLTGWGAYCNGERASGFWDTMDAEMHINYLELKAALMGLKCFCRELQNKEILLRIDNMTAISYINRMGGVQFVHLNEITRKIWQWSFGVFDIDLFATQLNAKCPRYVSWKRDPCAYNIDAFTLDWSEFYFYSFPPFSLILKCLRKIINDKATGWWGYCRNNNIDLFKAPTPVLLKFLTEQSFHNSASYSTLNTYRSALAIIYGKQFSEDDLVTRFFRGIYRMKPCLPKYSATWDPNIVLDHLSNLYPNEELDLELITKKIVTLLALSTAQRVQTLSLIRIDNIKRNSSNLEIFIDDLIKTSAPGRLPPRLILPFFPNKYQICPAKTLLSYLDLTKTYRDKPKTERLILTFKKPIHNASSSTISRWIKNTLFNSGIDTTIFSAHSVKHASTSAANRKGISIDVIKRTAGWTGNSLVFSKFYNRPLLGVRDDNAFAGAIYNNN</sequence>
<feature type="domain" description="Reverse transcriptase" evidence="2">
    <location>
        <begin position="1"/>
        <end position="137"/>
    </location>
</feature>
<dbReference type="Gene3D" id="1.10.443.10">
    <property type="entry name" value="Intergrase catalytic core"/>
    <property type="match status" value="1"/>
</dbReference>
<dbReference type="GO" id="GO:0071897">
    <property type="term" value="P:DNA biosynthetic process"/>
    <property type="evidence" value="ECO:0007669"/>
    <property type="project" value="UniProtKB-ARBA"/>
</dbReference>
<dbReference type="InterPro" id="IPR000477">
    <property type="entry name" value="RT_dom"/>
</dbReference>
<evidence type="ECO:0000259" key="2">
    <source>
        <dbReference type="PROSITE" id="PS50878"/>
    </source>
</evidence>
<dbReference type="SUPFAM" id="SSF56672">
    <property type="entry name" value="DNA/RNA polymerases"/>
    <property type="match status" value="1"/>
</dbReference>
<dbReference type="InterPro" id="IPR011010">
    <property type="entry name" value="DNA_brk_join_enz"/>
</dbReference>
<reference evidence="3 4" key="1">
    <citation type="submission" date="2024-06" db="EMBL/GenBank/DDBJ databases">
        <title>A chromosome-level genome assembly of beet webworm, Loxostege sticticalis.</title>
        <authorList>
            <person name="Zhang Y."/>
        </authorList>
    </citation>
    <scope>NUCLEOTIDE SEQUENCE [LARGE SCALE GENOMIC DNA]</scope>
    <source>
        <strain evidence="3">AQ028</strain>
        <tissue evidence="3">Male pupae</tissue>
    </source>
</reference>